<sequence>MNVDFNSIAHYWKHSYCKPIESKKYANTEQFKKMAKLMAPGKSYYYIANFQTLEIEMISDSVTHFIGKNPGSIERKIEIQNLLALALPEEIEKIQRKEQVIRDFFMDYLPSEKVQDYKVLYTYILKDYEDSRRVMLHQATPLSQDSEGQFVHVFSIHTDISHLTNQSVEEVSFLNINGDTSYLNVCTKNGRFDPKTDRERNIKNNLSERELEITKMLAKGLNADEIAGKLFISSHTVRTHRKNILKKTNSRNTTQLVSRCIAAGFIIPEI</sequence>
<dbReference type="AlphaFoldDB" id="A0A2N0TPJ1"/>
<keyword evidence="6" id="KW-1185">Reference proteome</keyword>
<comment type="caution">
    <text evidence="5">The sequence shown here is derived from an EMBL/GenBank/DDBJ whole genome shotgun (WGS) entry which is preliminary data.</text>
</comment>
<dbReference type="InterPro" id="IPR016032">
    <property type="entry name" value="Sig_transdc_resp-reg_C-effctor"/>
</dbReference>
<dbReference type="PANTHER" id="PTHR44688">
    <property type="entry name" value="DNA-BINDING TRANSCRIPTIONAL ACTIVATOR DEVR_DOSR"/>
    <property type="match status" value="1"/>
</dbReference>
<dbReference type="PANTHER" id="PTHR44688:SF16">
    <property type="entry name" value="DNA-BINDING TRANSCRIPTIONAL ACTIVATOR DEVR_DOSR"/>
    <property type="match status" value="1"/>
</dbReference>
<dbReference type="PROSITE" id="PS50043">
    <property type="entry name" value="HTH_LUXR_2"/>
    <property type="match status" value="1"/>
</dbReference>
<dbReference type="EMBL" id="LKTS01000045">
    <property type="protein sequence ID" value="PKD16626.1"/>
    <property type="molecule type" value="Genomic_DNA"/>
</dbReference>
<dbReference type="CDD" id="cd06170">
    <property type="entry name" value="LuxR_C_like"/>
    <property type="match status" value="1"/>
</dbReference>
<evidence type="ECO:0000256" key="1">
    <source>
        <dbReference type="ARBA" id="ARBA00023015"/>
    </source>
</evidence>
<evidence type="ECO:0000259" key="4">
    <source>
        <dbReference type="PROSITE" id="PS50043"/>
    </source>
</evidence>
<gene>
    <name evidence="5" type="ORF">APR41_07390</name>
</gene>
<evidence type="ECO:0000313" key="5">
    <source>
        <dbReference type="EMBL" id="PKD16626.1"/>
    </source>
</evidence>
<reference evidence="5 6" key="1">
    <citation type="submission" date="2015-10" db="EMBL/GenBank/DDBJ databases">
        <title>Draft genome sequence of Salegentibacter salinarum KCTC 12975.</title>
        <authorList>
            <person name="Lin W."/>
            <person name="Zheng Q."/>
        </authorList>
    </citation>
    <scope>NUCLEOTIDE SEQUENCE [LARGE SCALE GENOMIC DNA]</scope>
    <source>
        <strain evidence="5 6">KCTC 12975</strain>
    </source>
</reference>
<dbReference type="Pfam" id="PF00196">
    <property type="entry name" value="GerE"/>
    <property type="match status" value="1"/>
</dbReference>
<keyword evidence="1" id="KW-0805">Transcription regulation</keyword>
<dbReference type="Gene3D" id="3.30.450.20">
    <property type="entry name" value="PAS domain"/>
    <property type="match status" value="1"/>
</dbReference>
<dbReference type="Proteomes" id="UP000232673">
    <property type="component" value="Unassembled WGS sequence"/>
</dbReference>
<protein>
    <recommendedName>
        <fullName evidence="4">HTH luxR-type domain-containing protein</fullName>
    </recommendedName>
</protein>
<keyword evidence="2" id="KW-0238">DNA-binding</keyword>
<dbReference type="STRING" id="447422.SAMN05660903_01717"/>
<dbReference type="SUPFAM" id="SSF46894">
    <property type="entry name" value="C-terminal effector domain of the bipartite response regulators"/>
    <property type="match status" value="1"/>
</dbReference>
<keyword evidence="3" id="KW-0804">Transcription</keyword>
<evidence type="ECO:0000256" key="3">
    <source>
        <dbReference type="ARBA" id="ARBA00023163"/>
    </source>
</evidence>
<evidence type="ECO:0000256" key="2">
    <source>
        <dbReference type="ARBA" id="ARBA00023125"/>
    </source>
</evidence>
<dbReference type="InterPro" id="IPR036388">
    <property type="entry name" value="WH-like_DNA-bd_sf"/>
</dbReference>
<evidence type="ECO:0000313" key="6">
    <source>
        <dbReference type="Proteomes" id="UP000232673"/>
    </source>
</evidence>
<organism evidence="5 6">
    <name type="scientific">Salegentibacter salinarum</name>
    <dbReference type="NCBI Taxonomy" id="447422"/>
    <lineage>
        <taxon>Bacteria</taxon>
        <taxon>Pseudomonadati</taxon>
        <taxon>Bacteroidota</taxon>
        <taxon>Flavobacteriia</taxon>
        <taxon>Flavobacteriales</taxon>
        <taxon>Flavobacteriaceae</taxon>
        <taxon>Salegentibacter</taxon>
    </lineage>
</organism>
<name>A0A2N0TPJ1_9FLAO</name>
<dbReference type="GO" id="GO:0006355">
    <property type="term" value="P:regulation of DNA-templated transcription"/>
    <property type="evidence" value="ECO:0007669"/>
    <property type="project" value="InterPro"/>
</dbReference>
<dbReference type="RefSeq" id="WP_079712805.1">
    <property type="nucleotide sequence ID" value="NZ_FUZC01000005.1"/>
</dbReference>
<feature type="domain" description="HTH luxR-type" evidence="4">
    <location>
        <begin position="199"/>
        <end position="264"/>
    </location>
</feature>
<dbReference type="PROSITE" id="PS00622">
    <property type="entry name" value="HTH_LUXR_1"/>
    <property type="match status" value="1"/>
</dbReference>
<dbReference type="Gene3D" id="1.10.10.10">
    <property type="entry name" value="Winged helix-like DNA-binding domain superfamily/Winged helix DNA-binding domain"/>
    <property type="match status" value="1"/>
</dbReference>
<dbReference type="PRINTS" id="PR00038">
    <property type="entry name" value="HTHLUXR"/>
</dbReference>
<dbReference type="OrthoDB" id="965844at2"/>
<accession>A0A2N0TPJ1</accession>
<dbReference type="GO" id="GO:0003677">
    <property type="term" value="F:DNA binding"/>
    <property type="evidence" value="ECO:0007669"/>
    <property type="project" value="UniProtKB-KW"/>
</dbReference>
<proteinExistence type="predicted"/>
<dbReference type="InterPro" id="IPR000792">
    <property type="entry name" value="Tscrpt_reg_LuxR_C"/>
</dbReference>
<dbReference type="SMART" id="SM00421">
    <property type="entry name" value="HTH_LUXR"/>
    <property type="match status" value="1"/>
</dbReference>